<keyword evidence="4" id="KW-1185">Reference proteome</keyword>
<keyword evidence="3" id="KW-0176">Collagen</keyword>
<keyword evidence="2" id="KW-0732">Signal</keyword>
<dbReference type="RefSeq" id="WP_076453982.1">
    <property type="nucleotide sequence ID" value="NZ_FTOB01000002.1"/>
</dbReference>
<accession>A0ABY1KLL6</accession>
<feature type="chain" id="PRO_5047389233" evidence="2">
    <location>
        <begin position="24"/>
        <end position="200"/>
    </location>
</feature>
<dbReference type="EMBL" id="FTOB01000002">
    <property type="protein sequence ID" value="SIS47878.1"/>
    <property type="molecule type" value="Genomic_DNA"/>
</dbReference>
<name>A0ABY1KLL6_9FLAO</name>
<evidence type="ECO:0000256" key="1">
    <source>
        <dbReference type="SAM" id="MobiDB-lite"/>
    </source>
</evidence>
<dbReference type="Proteomes" id="UP000185728">
    <property type="component" value="Unassembled WGS sequence"/>
</dbReference>
<sequence length="200" mass="21733">MGTKGVLYGLLLVLLLISCSKDGNDGAMGPMGPQGETGRAGIDGRDGEDGVDGQDGEQGETGTANVISSEWFTLDFGETPINAINASDNMNVPDLDQEIRDNGLVTVFARKSNGGDYLYFQLPYHRYNPDFQYYSIKLFSAVDVLNISVSSVDGSDIYTPYLTEFRYIIVPSGIAAKGQASVDYAKMGYEDLCRHLNLDK</sequence>
<comment type="caution">
    <text evidence="3">The sequence shown here is derived from an EMBL/GenBank/DDBJ whole genome shotgun (WGS) entry which is preliminary data.</text>
</comment>
<organism evidence="3 4">
    <name type="scientific">Zobellia uliginosa</name>
    <dbReference type="NCBI Taxonomy" id="143224"/>
    <lineage>
        <taxon>Bacteria</taxon>
        <taxon>Pseudomonadati</taxon>
        <taxon>Bacteroidota</taxon>
        <taxon>Flavobacteriia</taxon>
        <taxon>Flavobacteriales</taxon>
        <taxon>Flavobacteriaceae</taxon>
        <taxon>Zobellia</taxon>
    </lineage>
</organism>
<evidence type="ECO:0000313" key="4">
    <source>
        <dbReference type="Proteomes" id="UP000185728"/>
    </source>
</evidence>
<feature type="signal peptide" evidence="2">
    <location>
        <begin position="1"/>
        <end position="23"/>
    </location>
</feature>
<proteinExistence type="predicted"/>
<feature type="compositionally biased region" description="Acidic residues" evidence="1">
    <location>
        <begin position="49"/>
        <end position="58"/>
    </location>
</feature>
<evidence type="ECO:0000313" key="3">
    <source>
        <dbReference type="EMBL" id="SIS47878.1"/>
    </source>
</evidence>
<evidence type="ECO:0000256" key="2">
    <source>
        <dbReference type="SAM" id="SignalP"/>
    </source>
</evidence>
<dbReference type="Pfam" id="PF01391">
    <property type="entry name" value="Collagen"/>
    <property type="match status" value="1"/>
</dbReference>
<gene>
    <name evidence="3" type="ORF">SAMN05421766_102182</name>
</gene>
<reference evidence="3 4" key="1">
    <citation type="submission" date="2017-01" db="EMBL/GenBank/DDBJ databases">
        <authorList>
            <person name="Varghese N."/>
            <person name="Submissions S."/>
        </authorList>
    </citation>
    <scope>NUCLEOTIDE SEQUENCE [LARGE SCALE GENOMIC DNA]</scope>
    <source>
        <strain evidence="3 4">DSM 2061</strain>
    </source>
</reference>
<feature type="region of interest" description="Disordered" evidence="1">
    <location>
        <begin position="25"/>
        <end position="61"/>
    </location>
</feature>
<dbReference type="InterPro" id="IPR008160">
    <property type="entry name" value="Collagen"/>
</dbReference>
<dbReference type="PROSITE" id="PS51257">
    <property type="entry name" value="PROKAR_LIPOPROTEIN"/>
    <property type="match status" value="1"/>
</dbReference>
<protein>
    <submittedName>
        <fullName evidence="3">Collagen triple helix repeat-containing protein</fullName>
    </submittedName>
</protein>